<dbReference type="SUPFAM" id="SSF46785">
    <property type="entry name" value="Winged helix' DNA-binding domain"/>
    <property type="match status" value="1"/>
</dbReference>
<feature type="domain" description="HTH marR-type" evidence="1">
    <location>
        <begin position="6"/>
        <end position="137"/>
    </location>
</feature>
<evidence type="ECO:0000313" key="3">
    <source>
        <dbReference type="Proteomes" id="UP000317982"/>
    </source>
</evidence>
<sequence length="145" mass="15144">MDVTPGAQLMPVLGQLIRIIRQTDPSDGVSLVALAVLRRLESEGPGRISELARVERASQPGMTQLVGRLERADLVRRIPDPHDGRGVLVELTDGGREQLARTAAGYAATLDALLSRLDADDRAAVAAAIPALRRLAAVPAGAGGG</sequence>
<gene>
    <name evidence="2" type="ORF">FL583_16160</name>
</gene>
<reference evidence="2 3" key="1">
    <citation type="submission" date="2019-07" db="EMBL/GenBank/DDBJ databases">
        <title>Cryptosporangium phraense sp. nov., isolated from plant litter.</title>
        <authorList>
            <person name="Suriyachadkun C."/>
        </authorList>
    </citation>
    <scope>NUCLEOTIDE SEQUENCE [LARGE SCALE GENOMIC DNA]</scope>
    <source>
        <strain evidence="2 3">A-T 5661</strain>
    </source>
</reference>
<dbReference type="EMBL" id="VIRS01000010">
    <property type="protein sequence ID" value="TQS43991.1"/>
    <property type="molecule type" value="Genomic_DNA"/>
</dbReference>
<protein>
    <submittedName>
        <fullName evidence="2">MarR family transcriptional regulator</fullName>
    </submittedName>
</protein>
<dbReference type="InterPro" id="IPR036390">
    <property type="entry name" value="WH_DNA-bd_sf"/>
</dbReference>
<comment type="caution">
    <text evidence="2">The sequence shown here is derived from an EMBL/GenBank/DDBJ whole genome shotgun (WGS) entry which is preliminary data.</text>
</comment>
<keyword evidence="3" id="KW-1185">Reference proteome</keyword>
<dbReference type="InterPro" id="IPR036388">
    <property type="entry name" value="WH-like_DNA-bd_sf"/>
</dbReference>
<dbReference type="GO" id="GO:0003700">
    <property type="term" value="F:DNA-binding transcription factor activity"/>
    <property type="evidence" value="ECO:0007669"/>
    <property type="project" value="InterPro"/>
</dbReference>
<dbReference type="Gene3D" id="1.10.10.10">
    <property type="entry name" value="Winged helix-like DNA-binding domain superfamily/Winged helix DNA-binding domain"/>
    <property type="match status" value="1"/>
</dbReference>
<evidence type="ECO:0000259" key="1">
    <source>
        <dbReference type="PROSITE" id="PS50995"/>
    </source>
</evidence>
<name>A0A545ARW5_9ACTN</name>
<dbReference type="Proteomes" id="UP000317982">
    <property type="component" value="Unassembled WGS sequence"/>
</dbReference>
<dbReference type="InParanoid" id="A0A545ARW5"/>
<dbReference type="PANTHER" id="PTHR39515">
    <property type="entry name" value="CONSERVED PROTEIN"/>
    <property type="match status" value="1"/>
</dbReference>
<dbReference type="Pfam" id="PF01047">
    <property type="entry name" value="MarR"/>
    <property type="match status" value="1"/>
</dbReference>
<dbReference type="FunCoup" id="A0A545ARW5">
    <property type="interactions" value="2"/>
</dbReference>
<dbReference type="InterPro" id="IPR052526">
    <property type="entry name" value="HTH-type_Bedaq_tolerance"/>
</dbReference>
<evidence type="ECO:0000313" key="2">
    <source>
        <dbReference type="EMBL" id="TQS43991.1"/>
    </source>
</evidence>
<dbReference type="PROSITE" id="PS50995">
    <property type="entry name" value="HTH_MARR_2"/>
    <property type="match status" value="1"/>
</dbReference>
<dbReference type="PANTHER" id="PTHR39515:SF2">
    <property type="entry name" value="HTH-TYPE TRANSCRIPTIONAL REGULATOR RV0880"/>
    <property type="match status" value="1"/>
</dbReference>
<accession>A0A545ARW5</accession>
<dbReference type="OrthoDB" id="8966183at2"/>
<dbReference type="RefSeq" id="WP_142705476.1">
    <property type="nucleotide sequence ID" value="NZ_VIRS01000010.1"/>
</dbReference>
<organism evidence="2 3">
    <name type="scientific">Cryptosporangium phraense</name>
    <dbReference type="NCBI Taxonomy" id="2593070"/>
    <lineage>
        <taxon>Bacteria</taxon>
        <taxon>Bacillati</taxon>
        <taxon>Actinomycetota</taxon>
        <taxon>Actinomycetes</taxon>
        <taxon>Cryptosporangiales</taxon>
        <taxon>Cryptosporangiaceae</taxon>
        <taxon>Cryptosporangium</taxon>
    </lineage>
</organism>
<dbReference type="InterPro" id="IPR000835">
    <property type="entry name" value="HTH_MarR-typ"/>
</dbReference>
<dbReference type="AlphaFoldDB" id="A0A545ARW5"/>
<dbReference type="SMART" id="SM00347">
    <property type="entry name" value="HTH_MARR"/>
    <property type="match status" value="1"/>
</dbReference>
<proteinExistence type="predicted"/>